<accession>A0A7G1NX09</accession>
<dbReference type="InterPro" id="IPR006656">
    <property type="entry name" value="Mopterin_OxRdtase"/>
</dbReference>
<keyword evidence="14" id="KW-1185">Reference proteome</keyword>
<name>A0A7G1NX09_9ACTN</name>
<dbReference type="PROSITE" id="PS00490">
    <property type="entry name" value="MOLYBDOPTERIN_PROK_2"/>
    <property type="match status" value="1"/>
</dbReference>
<dbReference type="Gene3D" id="3.40.50.740">
    <property type="match status" value="1"/>
</dbReference>
<protein>
    <submittedName>
        <fullName evidence="13">Nitrate reductase catalytic subunit</fullName>
    </submittedName>
</protein>
<dbReference type="CDD" id="cd02754">
    <property type="entry name" value="MopB_Nitrate-R-NapA-like"/>
    <property type="match status" value="1"/>
</dbReference>
<dbReference type="Proteomes" id="UP000516444">
    <property type="component" value="Chromosome"/>
</dbReference>
<dbReference type="SUPFAM" id="SSF50692">
    <property type="entry name" value="ADC-like"/>
    <property type="match status" value="1"/>
</dbReference>
<keyword evidence="6" id="KW-0479">Metal-binding</keyword>
<dbReference type="InterPro" id="IPR050123">
    <property type="entry name" value="Prok_molybdopt-oxidoreductase"/>
</dbReference>
<dbReference type="EMBL" id="AP023440">
    <property type="protein sequence ID" value="BCL27973.1"/>
    <property type="molecule type" value="Genomic_DNA"/>
</dbReference>
<dbReference type="InterPro" id="IPR006657">
    <property type="entry name" value="MoPterin_dinucl-bd_dom"/>
</dbReference>
<feature type="domain" description="4Fe-4S Mo/W bis-MGD-type" evidence="12">
    <location>
        <begin position="42"/>
        <end position="98"/>
    </location>
</feature>
<dbReference type="GO" id="GO:0046872">
    <property type="term" value="F:metal ion binding"/>
    <property type="evidence" value="ECO:0007669"/>
    <property type="project" value="UniProtKB-KW"/>
</dbReference>
<feature type="region of interest" description="Disordered" evidence="11">
    <location>
        <begin position="779"/>
        <end position="843"/>
    </location>
</feature>
<dbReference type="GO" id="GO:0043546">
    <property type="term" value="F:molybdopterin cofactor binding"/>
    <property type="evidence" value="ECO:0007669"/>
    <property type="project" value="InterPro"/>
</dbReference>
<dbReference type="Pfam" id="PF01568">
    <property type="entry name" value="Molydop_binding"/>
    <property type="match status" value="1"/>
</dbReference>
<reference evidence="13 14" key="1">
    <citation type="journal article" date="2014" name="Int. J. Syst. Evol. Microbiol.">
        <title>Complete genome sequence of Corynebacterium casei LMG S-19264T (=DSM 44701T), isolated from a smear-ripened cheese.</title>
        <authorList>
            <consortium name="US DOE Joint Genome Institute (JGI-PGF)"/>
            <person name="Walter F."/>
            <person name="Albersmeier A."/>
            <person name="Kalinowski J."/>
            <person name="Ruckert C."/>
        </authorList>
    </citation>
    <scope>NUCLEOTIDE SEQUENCE [LARGE SCALE GENOMIC DNA]</scope>
    <source>
        <strain evidence="13 14">JCM 4677</strain>
    </source>
</reference>
<dbReference type="PANTHER" id="PTHR43105">
    <property type="entry name" value="RESPIRATORY NITRATE REDUCTASE"/>
    <property type="match status" value="1"/>
</dbReference>
<evidence type="ECO:0000256" key="1">
    <source>
        <dbReference type="ARBA" id="ARBA00001942"/>
    </source>
</evidence>
<evidence type="ECO:0000256" key="11">
    <source>
        <dbReference type="SAM" id="MobiDB-lite"/>
    </source>
</evidence>
<keyword evidence="10" id="KW-0534">Nitrate assimilation</keyword>
<dbReference type="GO" id="GO:0042128">
    <property type="term" value="P:nitrate assimilation"/>
    <property type="evidence" value="ECO:0007669"/>
    <property type="project" value="UniProtKB-KW"/>
</dbReference>
<keyword evidence="8" id="KW-0408">Iron</keyword>
<evidence type="ECO:0000313" key="14">
    <source>
        <dbReference type="Proteomes" id="UP000516444"/>
    </source>
</evidence>
<evidence type="ECO:0000259" key="12">
    <source>
        <dbReference type="PROSITE" id="PS51669"/>
    </source>
</evidence>
<evidence type="ECO:0000256" key="2">
    <source>
        <dbReference type="ARBA" id="ARBA00001966"/>
    </source>
</evidence>
<proteinExistence type="inferred from homology"/>
<sequence length="843" mass="91462">MDSSVDRIAQPWGARTPYGRHDAWPTRVDTHLKEGVSPGDVQRWVRAASILHSDGDAMDIAVKDGRMVGVRGRAEDRVNHGRLGPKDLFGWQANASSDRLTRPLVRQDGRLAETDWATAMDRIVSRSKGLLQEKGPGSIGFYTTGQLFLEEYYTLAVLARAGIGTNHLDGNTRLCTSTAAEALKESFGCDGQPGSYDDIDHADVIALFGHNLAETQPVQWMRVLDRLDGNDPPRLLCVDPRPTQVARRATVHLAPRLGTNVALLNALLHEIVRTGRVDHAYVEAHTVGFEELETRIKDCTPAWAADVCDVPAARIAEAAEILGSADRLLSTVLQGVYQSHQATAAAVQINNIHLIRGMLGRPGAGVLQMNGQPTAQNTRECGANGDLPGFRNWENDQHVADLAKVWNVEPKQIPHYAPPTHAMQMFRYAEQGSIRMLWISGTNPAVSLPELSRIRSLLSQERLFVVVQDLFLTETAQLADVVLPAATWGEKTGTFTNADRTVHLAEKAVEPPDGTKPDLDIFLDYAARMDFRDKDGGPLIPWHDPESAFEAWKRCSAGRPCDYTGLTYDKLRGPTGIQWPCNDDAPDGTERLYTDGISWAHPDTCETYGKDLVTGASDSVVEYRSLNPDGKAMIRAADYVPPHEGPSADHPFQLTTGRTIYHFHTRTKTGRAPQLDAAAPDVWVEVSVADAAERDLGEGDLVEVSTPRGALRGRVRVTGIRPGLLFVPFHYGYWDTPAGHGPDENTPGRAANEATVTDWDPVSKQPLFKTAAAALTLVERGDGRPAPAPTTTASAPSGTGGERVPATTGGPSATATQSATAIRPEDAAQSATALRNGREEGSQ</sequence>
<evidence type="ECO:0000256" key="3">
    <source>
        <dbReference type="ARBA" id="ARBA00008747"/>
    </source>
</evidence>
<dbReference type="GO" id="GO:0051539">
    <property type="term" value="F:4 iron, 4 sulfur cluster binding"/>
    <property type="evidence" value="ECO:0007669"/>
    <property type="project" value="UniProtKB-KW"/>
</dbReference>
<dbReference type="InterPro" id="IPR041957">
    <property type="entry name" value="CT_Nitrate-R-NapA-like"/>
</dbReference>
<feature type="region of interest" description="Disordered" evidence="11">
    <location>
        <begin position="1"/>
        <end position="21"/>
    </location>
</feature>
<keyword evidence="7" id="KW-0560">Oxidoreductase</keyword>
<gene>
    <name evidence="13" type="ORF">GCM10017557_28320</name>
</gene>
<comment type="similarity">
    <text evidence="3">Belongs to the prokaryotic molybdopterin-containing oxidoreductase family. NasA/NapA/NarB subfamily.</text>
</comment>
<dbReference type="RefSeq" id="WP_190850359.1">
    <property type="nucleotide sequence ID" value="NZ_AP023440.1"/>
</dbReference>
<comment type="cofactor">
    <cofactor evidence="2">
        <name>[4Fe-4S] cluster</name>
        <dbReference type="ChEBI" id="CHEBI:49883"/>
    </cofactor>
</comment>
<evidence type="ECO:0000256" key="6">
    <source>
        <dbReference type="ARBA" id="ARBA00022723"/>
    </source>
</evidence>
<comment type="cofactor">
    <cofactor evidence="1">
        <name>Mo-bis(molybdopterin guanine dinucleotide)</name>
        <dbReference type="ChEBI" id="CHEBI:60539"/>
    </cofactor>
</comment>
<dbReference type="InterPro" id="IPR006963">
    <property type="entry name" value="Mopterin_OxRdtase_4Fe-4S_dom"/>
</dbReference>
<dbReference type="Gene3D" id="3.40.228.10">
    <property type="entry name" value="Dimethylsulfoxide Reductase, domain 2"/>
    <property type="match status" value="1"/>
</dbReference>
<dbReference type="InterPro" id="IPR006655">
    <property type="entry name" value="Mopterin_OxRdtase_prok_CS"/>
</dbReference>
<evidence type="ECO:0000256" key="5">
    <source>
        <dbReference type="ARBA" id="ARBA00022505"/>
    </source>
</evidence>
<dbReference type="CDD" id="cd02791">
    <property type="entry name" value="MopB_CT_Nitrate-R-NapA-like"/>
    <property type="match status" value="1"/>
</dbReference>
<keyword evidence="4" id="KW-0004">4Fe-4S</keyword>
<evidence type="ECO:0000256" key="8">
    <source>
        <dbReference type="ARBA" id="ARBA00023004"/>
    </source>
</evidence>
<feature type="compositionally biased region" description="Low complexity" evidence="11">
    <location>
        <begin position="805"/>
        <end position="821"/>
    </location>
</feature>
<evidence type="ECO:0000256" key="10">
    <source>
        <dbReference type="ARBA" id="ARBA00023063"/>
    </source>
</evidence>
<dbReference type="PROSITE" id="PS51669">
    <property type="entry name" value="4FE4S_MOW_BIS_MGD"/>
    <property type="match status" value="1"/>
</dbReference>
<dbReference type="GO" id="GO:0016491">
    <property type="term" value="F:oxidoreductase activity"/>
    <property type="evidence" value="ECO:0007669"/>
    <property type="project" value="UniProtKB-KW"/>
</dbReference>
<dbReference type="PANTHER" id="PTHR43105:SF10">
    <property type="entry name" value="NADH-QUINONE OXIDOREDUCTASE SUBUNIT G"/>
    <property type="match status" value="1"/>
</dbReference>
<evidence type="ECO:0000256" key="4">
    <source>
        <dbReference type="ARBA" id="ARBA00022485"/>
    </source>
</evidence>
<dbReference type="Gene3D" id="2.40.40.20">
    <property type="match status" value="1"/>
</dbReference>
<dbReference type="Pfam" id="PF00384">
    <property type="entry name" value="Molybdopterin"/>
    <property type="match status" value="1"/>
</dbReference>
<keyword evidence="9" id="KW-0411">Iron-sulfur</keyword>
<dbReference type="InterPro" id="IPR009010">
    <property type="entry name" value="Asp_de-COase-like_dom_sf"/>
</dbReference>
<evidence type="ECO:0000256" key="7">
    <source>
        <dbReference type="ARBA" id="ARBA00023002"/>
    </source>
</evidence>
<dbReference type="SUPFAM" id="SSF53706">
    <property type="entry name" value="Formate dehydrogenase/DMSO reductase, domains 1-3"/>
    <property type="match status" value="1"/>
</dbReference>
<dbReference type="AlphaFoldDB" id="A0A7G1NX09"/>
<dbReference type="KEGG" id="sgm:GCM10017557_28320"/>
<evidence type="ECO:0000313" key="13">
    <source>
        <dbReference type="EMBL" id="BCL27973.1"/>
    </source>
</evidence>
<evidence type="ECO:0000256" key="9">
    <source>
        <dbReference type="ARBA" id="ARBA00023014"/>
    </source>
</evidence>
<organism evidence="13 14">
    <name type="scientific">Streptomyces aurantiacus</name>
    <dbReference type="NCBI Taxonomy" id="47760"/>
    <lineage>
        <taxon>Bacteria</taxon>
        <taxon>Bacillati</taxon>
        <taxon>Actinomycetota</taxon>
        <taxon>Actinomycetes</taxon>
        <taxon>Kitasatosporales</taxon>
        <taxon>Streptomycetaceae</taxon>
        <taxon>Streptomyces</taxon>
        <taxon>Streptomyces aurantiacus group</taxon>
    </lineage>
</organism>
<keyword evidence="5" id="KW-0500">Molybdenum</keyword>